<evidence type="ECO:0000313" key="4">
    <source>
        <dbReference type="Proteomes" id="UP000238655"/>
    </source>
</evidence>
<keyword evidence="2" id="KW-1133">Transmembrane helix</keyword>
<gene>
    <name evidence="3" type="ORF">C3743_32155</name>
</gene>
<dbReference type="AlphaFoldDB" id="A0A2S5E0Q6"/>
<accession>A0A2S5E0Q6</accession>
<dbReference type="EMBL" id="PQVP01000002">
    <property type="protein sequence ID" value="POZ84993.1"/>
    <property type="molecule type" value="Genomic_DNA"/>
</dbReference>
<dbReference type="RefSeq" id="WP_105749908.1">
    <property type="nucleotide sequence ID" value="NZ_CM009575.1"/>
</dbReference>
<evidence type="ECO:0000313" key="3">
    <source>
        <dbReference type="EMBL" id="POZ84993.1"/>
    </source>
</evidence>
<protein>
    <submittedName>
        <fullName evidence="3">DUF2946 domain-containing protein</fullName>
    </submittedName>
</protein>
<name>A0A2S5E0Q6_9BURK</name>
<evidence type="ECO:0000256" key="2">
    <source>
        <dbReference type="SAM" id="Phobius"/>
    </source>
</evidence>
<proteinExistence type="predicted"/>
<dbReference type="Proteomes" id="UP000238655">
    <property type="component" value="Chromosome 1"/>
</dbReference>
<reference evidence="3 4" key="1">
    <citation type="submission" date="2018-01" db="EMBL/GenBank/DDBJ databases">
        <title>Successful Treatment of Persistent Burkholderia cepacia Bacteremia with Ceftazidime-Avibactam.</title>
        <authorList>
            <person name="Tamma P."/>
            <person name="Fan Y."/>
            <person name="Bergman Y."/>
            <person name="Sick-Samuels A."/>
            <person name="Hsu A."/>
            <person name="Timp W."/>
            <person name="Simner P."/>
        </authorList>
    </citation>
    <scope>NUCLEOTIDE SEQUENCE [LARGE SCALE GENOMIC DNA]</scope>
    <source>
        <strain evidence="3 4">170816</strain>
    </source>
</reference>
<organism evidence="3 4">
    <name type="scientific">Burkholderia contaminans</name>
    <dbReference type="NCBI Taxonomy" id="488447"/>
    <lineage>
        <taxon>Bacteria</taxon>
        <taxon>Pseudomonadati</taxon>
        <taxon>Pseudomonadota</taxon>
        <taxon>Betaproteobacteria</taxon>
        <taxon>Burkholderiales</taxon>
        <taxon>Burkholderiaceae</taxon>
        <taxon>Burkholderia</taxon>
        <taxon>Burkholderia cepacia complex</taxon>
    </lineage>
</organism>
<sequence length="120" mass="12756">MTARSRNRLTAWLGMFAMLLVVIAPLVSHGLVSHDQNAPVASICSADGQPDADNHAPAADHFAACGYCDLLVHHAPAPSPSLPQWLAVPGYAVAHPPASRPFVLRDIPSAGRPRDSPFYL</sequence>
<keyword evidence="2" id="KW-0472">Membrane</keyword>
<feature type="transmembrane region" description="Helical" evidence="2">
    <location>
        <begin position="12"/>
        <end position="32"/>
    </location>
</feature>
<keyword evidence="2" id="KW-0812">Transmembrane</keyword>
<dbReference type="Pfam" id="PF11162">
    <property type="entry name" value="DUF2946"/>
    <property type="match status" value="1"/>
</dbReference>
<comment type="caution">
    <text evidence="3">The sequence shown here is derived from an EMBL/GenBank/DDBJ whole genome shotgun (WGS) entry which is preliminary data.</text>
</comment>
<evidence type="ECO:0000256" key="1">
    <source>
        <dbReference type="SAM" id="MobiDB-lite"/>
    </source>
</evidence>
<dbReference type="InterPro" id="IPR021333">
    <property type="entry name" value="DUF2946"/>
</dbReference>
<feature type="region of interest" description="Disordered" evidence="1">
    <location>
        <begin position="101"/>
        <end position="120"/>
    </location>
</feature>